<evidence type="ECO:0000256" key="2">
    <source>
        <dbReference type="SAM" id="MobiDB-lite"/>
    </source>
</evidence>
<dbReference type="EMBL" id="VIFM01000006">
    <property type="protein sequence ID" value="TQF17534.1"/>
    <property type="molecule type" value="Genomic_DNA"/>
</dbReference>
<keyword evidence="6" id="KW-1185">Reference proteome</keyword>
<feature type="domain" description="KAP NTPase" evidence="4">
    <location>
        <begin position="347"/>
        <end position="804"/>
    </location>
</feature>
<keyword evidence="3" id="KW-0472">Membrane</keyword>
<comment type="caution">
    <text evidence="5">The sequence shown here is derived from an EMBL/GenBank/DDBJ whole genome shotgun (WGS) entry which is preliminary data.</text>
</comment>
<feature type="compositionally biased region" description="Pro residues" evidence="2">
    <location>
        <begin position="846"/>
        <end position="855"/>
    </location>
</feature>
<gene>
    <name evidence="5" type="ORF">FJV41_02700</name>
</gene>
<protein>
    <recommendedName>
        <fullName evidence="4">KAP NTPase domain-containing protein</fullName>
    </recommendedName>
</protein>
<name>A0A540XA34_9BACT</name>
<dbReference type="Proteomes" id="UP000315369">
    <property type="component" value="Unassembled WGS sequence"/>
</dbReference>
<organism evidence="5 6">
    <name type="scientific">Myxococcus llanfairpwllgwyngyllgogerychwyrndrobwllllantysiliogogogochensis</name>
    <dbReference type="NCBI Taxonomy" id="2590453"/>
    <lineage>
        <taxon>Bacteria</taxon>
        <taxon>Pseudomonadati</taxon>
        <taxon>Myxococcota</taxon>
        <taxon>Myxococcia</taxon>
        <taxon>Myxococcales</taxon>
        <taxon>Cystobacterineae</taxon>
        <taxon>Myxococcaceae</taxon>
        <taxon>Myxococcus</taxon>
    </lineage>
</organism>
<feature type="coiled-coil region" evidence="1">
    <location>
        <begin position="631"/>
        <end position="658"/>
    </location>
</feature>
<keyword evidence="3" id="KW-1133">Transmembrane helix</keyword>
<dbReference type="Pfam" id="PF07693">
    <property type="entry name" value="KAP_NTPase"/>
    <property type="match status" value="1"/>
</dbReference>
<dbReference type="AlphaFoldDB" id="A0A540XA34"/>
<feature type="transmembrane region" description="Helical" evidence="3">
    <location>
        <begin position="587"/>
        <end position="606"/>
    </location>
</feature>
<dbReference type="InterPro" id="IPR052754">
    <property type="entry name" value="NTPase_KAP_P-loop"/>
</dbReference>
<feature type="region of interest" description="Disordered" evidence="2">
    <location>
        <begin position="1049"/>
        <end position="1079"/>
    </location>
</feature>
<feature type="region of interest" description="Disordered" evidence="2">
    <location>
        <begin position="265"/>
        <end position="308"/>
    </location>
</feature>
<dbReference type="OrthoDB" id="9806479at2"/>
<feature type="transmembrane region" description="Helical" evidence="3">
    <location>
        <begin position="558"/>
        <end position="581"/>
    </location>
</feature>
<evidence type="ECO:0000256" key="3">
    <source>
        <dbReference type="SAM" id="Phobius"/>
    </source>
</evidence>
<dbReference type="PANTHER" id="PTHR22674">
    <property type="entry name" value="NTPASE, KAP FAMILY P-LOOP DOMAIN-CONTAINING 1"/>
    <property type="match status" value="1"/>
</dbReference>
<keyword evidence="3" id="KW-0812">Transmembrane</keyword>
<feature type="compositionally biased region" description="Low complexity" evidence="2">
    <location>
        <begin position="290"/>
        <end position="304"/>
    </location>
</feature>
<feature type="region of interest" description="Disordered" evidence="2">
    <location>
        <begin position="824"/>
        <end position="873"/>
    </location>
</feature>
<evidence type="ECO:0000259" key="4">
    <source>
        <dbReference type="Pfam" id="PF07693"/>
    </source>
</evidence>
<dbReference type="PANTHER" id="PTHR22674:SF6">
    <property type="entry name" value="NTPASE KAP FAMILY P-LOOP DOMAIN-CONTAINING PROTEIN 1"/>
    <property type="match status" value="1"/>
</dbReference>
<evidence type="ECO:0000256" key="1">
    <source>
        <dbReference type="SAM" id="Coils"/>
    </source>
</evidence>
<accession>A0A540XA34</accession>
<dbReference type="InterPro" id="IPR011646">
    <property type="entry name" value="KAP_P-loop"/>
</dbReference>
<proteinExistence type="predicted"/>
<sequence>MMRARFDFLSGEPLAWAYTHAWSCQCCPRGESFMSVLPGVDLNDPLPGRVFKLLAARRFGDPLLSEANRARALAAMLQHPDWGGLPSNLRLSDTTQAVLDAAREISGSPAVTPLHVLAGFLHVGARVRDTSASYIYHLADSLPGLERWMNVSGPRGEGGAVDLSHPTLVPLLRAARVYAQFTGTHPREVHARHLAGALLAPAPQGFSPLELELAGSMGSEKAASEVLHSLRQGLVMFLDGGEQRHDPPATWRIVFSLPRLLSLLPPEEPTTGASPSIHESPLPETQGPQAPTGAEGPAEHAAPPNDGAGLASSIGSDFLLEPVGGIRSDVVDGVDLADRLNIEPDVSALASIIAARSVEPPLAIGLFGDWGTGKSFFMSKMEKRLRMICAQEPPVQDAAGNLYYFRHIAQIRFNAWHYSDGNLWASLMARLFEGLSRYGMENGRADVEEKLRAQLRSAEVVLGDAQGRITVAQARRQQAEQHARDVHQRQRQLEATFLRGVGKGVLDKVKDQLSEQIAARWPEFGPKELLKWHDQLHQGWGRFTELWAWVRQGGRARAALLIFAALVTTVGPFALATLFGSEFWGKVVSAVGGLLTSLAGWSAFLLPKVNKVFAALDAARKDLDTIDATLVKDVQTKLGELEKEEASAQEVARKASVEVERLKTDLAKAHPTQRLRDFLSDRDQSGDYRQHLGLISLIRNDLSALSDLLGSARDTQSAGLPAVDRIVLYIDDLDRCPEERIVQVLEAVHLLLAFPLFVVVVGVDSRWLLHALKKRFEAFSSEDAATPQAYLEKIFQIPFTLHRMEADGFGQLIDFLLPTATKSQGTAPPAHVTPSTSPLAVSPEAPARPPVPPMQGPQRDVHPTAGGTSKQPAVVTPKPMLKLRPRLLQLSPTEVAVIKRMWRLIPTPRATNRLANCYRLLRVRLSESREAAFLGKAGPAEYPLVVTLLAMMIGFPEEFSHVLQRAKDPGLTQKNWGELRDLFASDTRLAQLARTLAQLDLEKSVDSLPIESIRYWLGVVCRFSFHLRDELPDTGKSATQVLADATATFARETPLPGQKGAPPTPPPRPTGTPHDEPKA</sequence>
<evidence type="ECO:0000313" key="5">
    <source>
        <dbReference type="EMBL" id="TQF17534.1"/>
    </source>
</evidence>
<evidence type="ECO:0000313" key="6">
    <source>
        <dbReference type="Proteomes" id="UP000315369"/>
    </source>
</evidence>
<reference evidence="5 6" key="1">
    <citation type="submission" date="2019-06" db="EMBL/GenBank/DDBJ databases">
        <authorList>
            <person name="Livingstone P."/>
            <person name="Whitworth D."/>
        </authorList>
    </citation>
    <scope>NUCLEOTIDE SEQUENCE [LARGE SCALE GENOMIC DNA]</scope>
    <source>
        <strain evidence="5 6">AM401</strain>
    </source>
</reference>
<keyword evidence="1" id="KW-0175">Coiled coil</keyword>